<evidence type="ECO:0000313" key="3">
    <source>
        <dbReference type="Proteomes" id="UP001185331"/>
    </source>
</evidence>
<dbReference type="EMBL" id="JAVDQK010000004">
    <property type="protein sequence ID" value="MDR6218504.1"/>
    <property type="molecule type" value="Genomic_DNA"/>
</dbReference>
<reference evidence="2" key="1">
    <citation type="submission" date="2023-07" db="EMBL/GenBank/DDBJ databases">
        <title>Sorghum-associated microbial communities from plants grown in Nebraska, USA.</title>
        <authorList>
            <person name="Schachtman D."/>
        </authorList>
    </citation>
    <scope>NUCLEOTIDE SEQUENCE</scope>
    <source>
        <strain evidence="2">BE330</strain>
    </source>
</reference>
<organism evidence="2 3">
    <name type="scientific">Deinococcus soli</name>
    <name type="common">ex Cha et al. 2016</name>
    <dbReference type="NCBI Taxonomy" id="1309411"/>
    <lineage>
        <taxon>Bacteria</taxon>
        <taxon>Thermotogati</taxon>
        <taxon>Deinococcota</taxon>
        <taxon>Deinococci</taxon>
        <taxon>Deinococcales</taxon>
        <taxon>Deinococcaceae</taxon>
        <taxon>Deinococcus</taxon>
    </lineage>
</organism>
<name>A0AAE3XCN9_9DEIO</name>
<evidence type="ECO:0000256" key="1">
    <source>
        <dbReference type="SAM" id="MobiDB-lite"/>
    </source>
</evidence>
<feature type="region of interest" description="Disordered" evidence="1">
    <location>
        <begin position="81"/>
        <end position="117"/>
    </location>
</feature>
<protein>
    <submittedName>
        <fullName evidence="2">Uncharacterized protein</fullName>
    </submittedName>
</protein>
<dbReference type="RefSeq" id="WP_309855051.1">
    <property type="nucleotide sequence ID" value="NZ_JAVDQJ010000005.1"/>
</dbReference>
<accession>A0AAE3XCN9</accession>
<gene>
    <name evidence="2" type="ORF">J2Y00_002067</name>
</gene>
<evidence type="ECO:0000313" key="2">
    <source>
        <dbReference type="EMBL" id="MDR6218504.1"/>
    </source>
</evidence>
<comment type="caution">
    <text evidence="2">The sequence shown here is derived from an EMBL/GenBank/DDBJ whole genome shotgun (WGS) entry which is preliminary data.</text>
</comment>
<proteinExistence type="predicted"/>
<sequence>MTLDERTAETLHQDIMRRKLTLAVVDGELYANPAARITDDVRAHLIKHRSDLLTLYSHSDTGGLPLDRFEKIVDPRGHTLLTTAAPLPGHRAAPPTGSSRTEPTAPASPPPVSTRAPTLDPLIPRLPEHLARLLWAANNGTLPKKITPVGGDLIADLNAFVTQYAIIYLIGDQRRALEMLELGYLGWKADPQ</sequence>
<dbReference type="Proteomes" id="UP001185331">
    <property type="component" value="Unassembled WGS sequence"/>
</dbReference>
<dbReference type="AlphaFoldDB" id="A0AAE3XCN9"/>